<accession>A0ABT7VLQ7</accession>
<protein>
    <submittedName>
        <fullName evidence="4">AarF/UbiB family protein</fullName>
    </submittedName>
</protein>
<dbReference type="InterPro" id="IPR011009">
    <property type="entry name" value="Kinase-like_dom_sf"/>
</dbReference>
<dbReference type="InterPro" id="IPR050154">
    <property type="entry name" value="UbiB_kinase"/>
</dbReference>
<sequence length="576" mass="64206">MAKQQDEAVKKSARLREIMAVMRKYHFISNFHRQKDPAAICAALQELGPTFIKLGQILSTRPDLVSPDYITALRKLQDQVKADPFSSVAATFEAATGKTIDQSFASFDHQPFASASIGQVHHATRLDGTPVVVKVQHPAVTQLVNTDLALLRQAIKLLKYVPTGKMVVDLDKTLDELSKSLLSEINTLNEAHNGVEFYRLNNGDGIIQVPKVYLADCAPQVLVNEAMPGESIRSLFKAKTAGDAAATEHNRYLAQALVRNFMKQVFVDHFFHADPHPGNILFAQGQPGVRQTTKHFDKQLGTHELTVERQEELPPYRLIYLDFGMMGRLTPVMADGIAEVVLALTSKNNHRIAHAILGICNQTGELNETRFTKQLAAFLQPYLAEGLGQIDFANMLYRIIQLCQNNHLQIKPEVTLLVKAFGTLESTVAKLDPNISMMAVARPFGIAYLKRKLRARDLVDDGVLKSLATLESVSQLPERVATALETFNNGDIEVKLRYEDQNRLLKQVERITNRFLVVIILAAVIMGSSLLVENSTAHPHIYRLGVTGYAIAIAVIVILVISEVIHRIRHWQNRQK</sequence>
<organism evidence="4 5">
    <name type="scientific">Limosilactobacillus panis</name>
    <dbReference type="NCBI Taxonomy" id="47493"/>
    <lineage>
        <taxon>Bacteria</taxon>
        <taxon>Bacillati</taxon>
        <taxon>Bacillota</taxon>
        <taxon>Bacilli</taxon>
        <taxon>Lactobacillales</taxon>
        <taxon>Lactobacillaceae</taxon>
        <taxon>Limosilactobacillus</taxon>
    </lineage>
</organism>
<dbReference type="CDD" id="cd05121">
    <property type="entry name" value="ABC1_ADCK3-like"/>
    <property type="match status" value="1"/>
</dbReference>
<evidence type="ECO:0000256" key="2">
    <source>
        <dbReference type="SAM" id="Phobius"/>
    </source>
</evidence>
<proteinExistence type="inferred from homology"/>
<keyword evidence="2" id="KW-1133">Transmembrane helix</keyword>
<dbReference type="RefSeq" id="WP_289559670.1">
    <property type="nucleotide sequence ID" value="NZ_JAUDEO010000015.1"/>
</dbReference>
<evidence type="ECO:0000256" key="1">
    <source>
        <dbReference type="ARBA" id="ARBA00009670"/>
    </source>
</evidence>
<dbReference type="Pfam" id="PF03109">
    <property type="entry name" value="ABC1"/>
    <property type="match status" value="1"/>
</dbReference>
<dbReference type="PANTHER" id="PTHR10566">
    <property type="entry name" value="CHAPERONE-ACTIVITY OF BC1 COMPLEX CABC1 -RELATED"/>
    <property type="match status" value="1"/>
</dbReference>
<keyword evidence="2" id="KW-0472">Membrane</keyword>
<gene>
    <name evidence="4" type="ORF">QUW46_03695</name>
</gene>
<name>A0ABT7VLQ7_9LACO</name>
<comment type="caution">
    <text evidence="4">The sequence shown here is derived from an EMBL/GenBank/DDBJ whole genome shotgun (WGS) entry which is preliminary data.</text>
</comment>
<dbReference type="InterPro" id="IPR004147">
    <property type="entry name" value="ABC1_dom"/>
</dbReference>
<keyword evidence="2" id="KW-0812">Transmembrane</keyword>
<comment type="similarity">
    <text evidence="1">Belongs to the protein kinase superfamily. ADCK protein kinase family.</text>
</comment>
<evidence type="ECO:0000313" key="4">
    <source>
        <dbReference type="EMBL" id="MDM8333679.1"/>
    </source>
</evidence>
<feature type="domain" description="ABC1 atypical kinase-like" evidence="3">
    <location>
        <begin position="75"/>
        <end position="354"/>
    </location>
</feature>
<dbReference type="SUPFAM" id="SSF56112">
    <property type="entry name" value="Protein kinase-like (PK-like)"/>
    <property type="match status" value="1"/>
</dbReference>
<dbReference type="Proteomes" id="UP001529423">
    <property type="component" value="Unassembled WGS sequence"/>
</dbReference>
<reference evidence="4" key="2">
    <citation type="submission" date="2023-06" db="EMBL/GenBank/DDBJ databases">
        <authorList>
            <person name="Zeman M."/>
            <person name="Kubasova T."/>
            <person name="Jahodarova E."/>
            <person name="Nykrynova M."/>
            <person name="Rychlik I."/>
        </authorList>
    </citation>
    <scope>NUCLEOTIDE SEQUENCE</scope>
    <source>
        <strain evidence="4">105_WCHN</strain>
    </source>
</reference>
<evidence type="ECO:0000313" key="5">
    <source>
        <dbReference type="Proteomes" id="UP001529423"/>
    </source>
</evidence>
<feature type="transmembrane region" description="Helical" evidence="2">
    <location>
        <begin position="544"/>
        <end position="566"/>
    </location>
</feature>
<evidence type="ECO:0000259" key="3">
    <source>
        <dbReference type="Pfam" id="PF03109"/>
    </source>
</evidence>
<dbReference type="EMBL" id="JAUDEO010000015">
    <property type="protein sequence ID" value="MDM8333679.1"/>
    <property type="molecule type" value="Genomic_DNA"/>
</dbReference>
<feature type="transmembrane region" description="Helical" evidence="2">
    <location>
        <begin position="511"/>
        <end position="532"/>
    </location>
</feature>
<reference evidence="4" key="1">
    <citation type="submission" date="2023-06" db="EMBL/GenBank/DDBJ databases">
        <title>Identification and characterization of horizontal gene transfer across gut microbiota members of farm animals based on homology search.</title>
        <authorList>
            <person name="Schwarzerova J."/>
            <person name="Nykrynova M."/>
            <person name="Jureckova K."/>
            <person name="Cejkova D."/>
            <person name="Rychlik I."/>
        </authorList>
    </citation>
    <scope>NUCLEOTIDE SEQUENCE</scope>
    <source>
        <strain evidence="4">105_WCHN</strain>
    </source>
</reference>
<dbReference type="PANTHER" id="PTHR10566:SF113">
    <property type="entry name" value="PROTEIN ACTIVITY OF BC1 COMPLEX KINASE 7, CHLOROPLASTIC"/>
    <property type="match status" value="1"/>
</dbReference>
<keyword evidence="5" id="KW-1185">Reference proteome</keyword>